<dbReference type="PANTHER" id="PTHR15715">
    <property type="entry name" value="CENTROSOMAL PROTEIN OF 170 KDA"/>
    <property type="match status" value="1"/>
</dbReference>
<dbReference type="OrthoDB" id="4096268at2759"/>
<feature type="region of interest" description="Disordered" evidence="1">
    <location>
        <begin position="141"/>
        <end position="162"/>
    </location>
</feature>
<sequence length="559" mass="60786">MSDTFRVVLRDVDGFEGIDSREFELPLGSNFPIGRASRNTTKKALMPAANNAFIDSPVISREHAILTVNADNGALHVCISDQGSMHGTMVNGERLAPRTPKQLASGDNLQFGIDINRNEEFFVARKYQFEAERIRPQTSFSQGFTAPYSDEEEVGGTTSRHGSQCIPLTLDESDSESDVSAADHADLTMMGDDFIVDDEEDEPPAVAEIYLHRGPYSEPTDDELLMVDNFSDNEGSGGYYSSDVQDDELDDELEDELLGDSEASFDSARPEPLAKQAEAASEAFEKQQKIDLESALPIGLNQHMASNDLVPEPRNVFDETDAQVPSLDSQLDDIKESFRIGFGNAFPPPLPPRPQAAQPNHVGIPSNRPPWYSDNSQGYGTNHGDRPILFSPAPPPAPFMPSVPEPDTSGWNFGPSTFPPFANRMQTPPTIFQASNAMPTTPPPNRRTKVSIGEIVEEQPLTPTSDNDMKRKADVLDEPDMVETTPELAEDSRAEPAVVLKPVEEKSAQTAAAIAQRPKKEPRSILARVRTTAKYLGVGAAGAAGAVALLSSLPDAFFA</sequence>
<keyword evidence="4" id="KW-1185">Reference proteome</keyword>
<dbReference type="GO" id="GO:0005737">
    <property type="term" value="C:cytoplasm"/>
    <property type="evidence" value="ECO:0007669"/>
    <property type="project" value="TreeGrafter"/>
</dbReference>
<gene>
    <name evidence="3" type="ORF">BDU57DRAFT_537351</name>
</gene>
<evidence type="ECO:0000313" key="3">
    <source>
        <dbReference type="EMBL" id="KAF1917712.1"/>
    </source>
</evidence>
<dbReference type="Pfam" id="PF00498">
    <property type="entry name" value="FHA"/>
    <property type="match status" value="1"/>
</dbReference>
<dbReference type="Proteomes" id="UP000800096">
    <property type="component" value="Unassembled WGS sequence"/>
</dbReference>
<proteinExistence type="predicted"/>
<organism evidence="3 4">
    <name type="scientific">Ampelomyces quisqualis</name>
    <name type="common">Powdery mildew agent</name>
    <dbReference type="NCBI Taxonomy" id="50730"/>
    <lineage>
        <taxon>Eukaryota</taxon>
        <taxon>Fungi</taxon>
        <taxon>Dikarya</taxon>
        <taxon>Ascomycota</taxon>
        <taxon>Pezizomycotina</taxon>
        <taxon>Dothideomycetes</taxon>
        <taxon>Pleosporomycetidae</taxon>
        <taxon>Pleosporales</taxon>
        <taxon>Pleosporineae</taxon>
        <taxon>Phaeosphaeriaceae</taxon>
        <taxon>Ampelomyces</taxon>
    </lineage>
</organism>
<evidence type="ECO:0000256" key="1">
    <source>
        <dbReference type="SAM" id="MobiDB-lite"/>
    </source>
</evidence>
<protein>
    <recommendedName>
        <fullName evidence="2">FHA domain-containing protein</fullName>
    </recommendedName>
</protein>
<dbReference type="Gene3D" id="2.60.200.20">
    <property type="match status" value="1"/>
</dbReference>
<evidence type="ECO:0000259" key="2">
    <source>
        <dbReference type="PROSITE" id="PS50006"/>
    </source>
</evidence>
<dbReference type="AlphaFoldDB" id="A0A6A5QQR8"/>
<accession>A0A6A5QQR8</accession>
<evidence type="ECO:0000313" key="4">
    <source>
        <dbReference type="Proteomes" id="UP000800096"/>
    </source>
</evidence>
<dbReference type="PROSITE" id="PS50006">
    <property type="entry name" value="FHA_DOMAIN"/>
    <property type="match status" value="1"/>
</dbReference>
<dbReference type="InterPro" id="IPR008984">
    <property type="entry name" value="SMAD_FHA_dom_sf"/>
</dbReference>
<feature type="domain" description="FHA" evidence="2">
    <location>
        <begin position="31"/>
        <end position="95"/>
    </location>
</feature>
<dbReference type="InterPro" id="IPR051176">
    <property type="entry name" value="Cent_Immune-Sig_Mod"/>
</dbReference>
<dbReference type="PANTHER" id="PTHR15715:SF37">
    <property type="entry name" value="LD47843P"/>
    <property type="match status" value="1"/>
</dbReference>
<reference evidence="3" key="1">
    <citation type="journal article" date="2020" name="Stud. Mycol.">
        <title>101 Dothideomycetes genomes: a test case for predicting lifestyles and emergence of pathogens.</title>
        <authorList>
            <person name="Haridas S."/>
            <person name="Albert R."/>
            <person name="Binder M."/>
            <person name="Bloem J."/>
            <person name="Labutti K."/>
            <person name="Salamov A."/>
            <person name="Andreopoulos B."/>
            <person name="Baker S."/>
            <person name="Barry K."/>
            <person name="Bills G."/>
            <person name="Bluhm B."/>
            <person name="Cannon C."/>
            <person name="Castanera R."/>
            <person name="Culley D."/>
            <person name="Daum C."/>
            <person name="Ezra D."/>
            <person name="Gonzalez J."/>
            <person name="Henrissat B."/>
            <person name="Kuo A."/>
            <person name="Liang C."/>
            <person name="Lipzen A."/>
            <person name="Lutzoni F."/>
            <person name="Magnuson J."/>
            <person name="Mondo S."/>
            <person name="Nolan M."/>
            <person name="Ohm R."/>
            <person name="Pangilinan J."/>
            <person name="Park H.-J."/>
            <person name="Ramirez L."/>
            <person name="Alfaro M."/>
            <person name="Sun H."/>
            <person name="Tritt A."/>
            <person name="Yoshinaga Y."/>
            <person name="Zwiers L.-H."/>
            <person name="Turgeon B."/>
            <person name="Goodwin S."/>
            <person name="Spatafora J."/>
            <person name="Crous P."/>
            <person name="Grigoriev I."/>
        </authorList>
    </citation>
    <scope>NUCLEOTIDE SEQUENCE</scope>
    <source>
        <strain evidence="3">HMLAC05119</strain>
    </source>
</reference>
<dbReference type="InterPro" id="IPR000253">
    <property type="entry name" value="FHA_dom"/>
</dbReference>
<dbReference type="SUPFAM" id="SSF49879">
    <property type="entry name" value="SMAD/FHA domain"/>
    <property type="match status" value="1"/>
</dbReference>
<dbReference type="SMART" id="SM00240">
    <property type="entry name" value="FHA"/>
    <property type="match status" value="1"/>
</dbReference>
<dbReference type="EMBL" id="ML979134">
    <property type="protein sequence ID" value="KAF1917712.1"/>
    <property type="molecule type" value="Genomic_DNA"/>
</dbReference>
<name>A0A6A5QQR8_AMPQU</name>